<dbReference type="GO" id="GO:0003677">
    <property type="term" value="F:DNA binding"/>
    <property type="evidence" value="ECO:0007669"/>
    <property type="project" value="InterPro"/>
</dbReference>
<dbReference type="PROSITE" id="PS51898">
    <property type="entry name" value="TYR_RECOMBINASE"/>
    <property type="match status" value="1"/>
</dbReference>
<dbReference type="PANTHER" id="PTHR30349">
    <property type="entry name" value="PHAGE INTEGRASE-RELATED"/>
    <property type="match status" value="1"/>
</dbReference>
<dbReference type="GO" id="GO:0006310">
    <property type="term" value="P:DNA recombination"/>
    <property type="evidence" value="ECO:0007669"/>
    <property type="project" value="UniProtKB-KW"/>
</dbReference>
<dbReference type="AlphaFoldDB" id="A0A4V5PRH7"/>
<evidence type="ECO:0000313" key="4">
    <source>
        <dbReference type="Proteomes" id="UP000309215"/>
    </source>
</evidence>
<gene>
    <name evidence="3" type="ORF">E8A74_29405</name>
</gene>
<dbReference type="InterPro" id="IPR013762">
    <property type="entry name" value="Integrase-like_cat_sf"/>
</dbReference>
<dbReference type="Pfam" id="PF00589">
    <property type="entry name" value="Phage_integrase"/>
    <property type="match status" value="1"/>
</dbReference>
<dbReference type="PANTHER" id="PTHR30349:SF64">
    <property type="entry name" value="PROPHAGE INTEGRASE INTD-RELATED"/>
    <property type="match status" value="1"/>
</dbReference>
<comment type="caution">
    <text evidence="3">The sequence shown here is derived from an EMBL/GenBank/DDBJ whole genome shotgun (WGS) entry which is preliminary data.</text>
</comment>
<evidence type="ECO:0000313" key="3">
    <source>
        <dbReference type="EMBL" id="TKD01986.1"/>
    </source>
</evidence>
<organism evidence="3 4">
    <name type="scientific">Polyangium fumosum</name>
    <dbReference type="NCBI Taxonomy" id="889272"/>
    <lineage>
        <taxon>Bacteria</taxon>
        <taxon>Pseudomonadati</taxon>
        <taxon>Myxococcota</taxon>
        <taxon>Polyangia</taxon>
        <taxon>Polyangiales</taxon>
        <taxon>Polyangiaceae</taxon>
        <taxon>Polyangium</taxon>
    </lineage>
</organism>
<dbReference type="Gene3D" id="1.10.443.10">
    <property type="entry name" value="Intergrase catalytic core"/>
    <property type="match status" value="1"/>
</dbReference>
<accession>A0A4V5PRH7</accession>
<dbReference type="GO" id="GO:0015074">
    <property type="term" value="P:DNA integration"/>
    <property type="evidence" value="ECO:0007669"/>
    <property type="project" value="InterPro"/>
</dbReference>
<feature type="domain" description="Tyr recombinase" evidence="2">
    <location>
        <begin position="1"/>
        <end position="125"/>
    </location>
</feature>
<keyword evidence="1" id="KW-0233">DNA recombination</keyword>
<protein>
    <recommendedName>
        <fullName evidence="2">Tyr recombinase domain-containing protein</fullName>
    </recommendedName>
</protein>
<sequence length="129" mass="14206">MELAKGRGEVDLPHALRAKIPGAATSLAWQYLFPASRRCMNPATGRPVLHHMHETGVQKAIQRAACLAKIDKRATCHTLRHSFATHLLEAGTDIRTIQTLLGHSDLRTTMIYTHIVDRGPLGVASPLDR</sequence>
<dbReference type="InterPro" id="IPR011010">
    <property type="entry name" value="DNA_brk_join_enz"/>
</dbReference>
<dbReference type="OrthoDB" id="9801717at2"/>
<proteinExistence type="predicted"/>
<dbReference type="InterPro" id="IPR050090">
    <property type="entry name" value="Tyrosine_recombinase_XerCD"/>
</dbReference>
<keyword evidence="4" id="KW-1185">Reference proteome</keyword>
<name>A0A4V5PRH7_9BACT</name>
<reference evidence="3 4" key="1">
    <citation type="submission" date="2019-04" db="EMBL/GenBank/DDBJ databases">
        <authorList>
            <person name="Li Y."/>
            <person name="Wang J."/>
        </authorList>
    </citation>
    <scope>NUCLEOTIDE SEQUENCE [LARGE SCALE GENOMIC DNA]</scope>
    <source>
        <strain evidence="3 4">DSM 14668</strain>
    </source>
</reference>
<evidence type="ECO:0000256" key="1">
    <source>
        <dbReference type="ARBA" id="ARBA00023172"/>
    </source>
</evidence>
<dbReference type="InterPro" id="IPR002104">
    <property type="entry name" value="Integrase_catalytic"/>
</dbReference>
<evidence type="ECO:0000259" key="2">
    <source>
        <dbReference type="PROSITE" id="PS51898"/>
    </source>
</evidence>
<dbReference type="Proteomes" id="UP000309215">
    <property type="component" value="Unassembled WGS sequence"/>
</dbReference>
<dbReference type="EMBL" id="SSMQ01000036">
    <property type="protein sequence ID" value="TKD01986.1"/>
    <property type="molecule type" value="Genomic_DNA"/>
</dbReference>
<dbReference type="SUPFAM" id="SSF56349">
    <property type="entry name" value="DNA breaking-rejoining enzymes"/>
    <property type="match status" value="1"/>
</dbReference>